<feature type="region of interest" description="Disordered" evidence="9">
    <location>
        <begin position="69"/>
        <end position="152"/>
    </location>
</feature>
<proteinExistence type="inferred from homology"/>
<dbReference type="Proteomes" id="UP001527925">
    <property type="component" value="Unassembled WGS sequence"/>
</dbReference>
<dbReference type="InterPro" id="IPR009000">
    <property type="entry name" value="Transl_B-barrel_sf"/>
</dbReference>
<evidence type="ECO:0000313" key="11">
    <source>
        <dbReference type="Proteomes" id="UP001527925"/>
    </source>
</evidence>
<keyword evidence="11" id="KW-1185">Reference proteome</keyword>
<feature type="compositionally biased region" description="Basic and acidic residues" evidence="9">
    <location>
        <begin position="366"/>
        <end position="380"/>
    </location>
</feature>
<feature type="compositionally biased region" description="Pro residues" evidence="9">
    <location>
        <begin position="412"/>
        <end position="431"/>
    </location>
</feature>
<feature type="compositionally biased region" description="Polar residues" evidence="9">
    <location>
        <begin position="635"/>
        <end position="648"/>
    </location>
</feature>
<comment type="similarity">
    <text evidence="2">Belongs to the NAF1 family.</text>
</comment>
<evidence type="ECO:0000256" key="4">
    <source>
        <dbReference type="ARBA" id="ARBA00022517"/>
    </source>
</evidence>
<feature type="compositionally biased region" description="Pro residues" evidence="9">
    <location>
        <begin position="453"/>
        <end position="464"/>
    </location>
</feature>
<dbReference type="PANTHER" id="PTHR31633:SF1">
    <property type="entry name" value="H_ACA RIBONUCLEOPROTEIN COMPLEX NON-CORE SUBUNIT NAF1"/>
    <property type="match status" value="1"/>
</dbReference>
<feature type="compositionally biased region" description="Low complexity" evidence="9">
    <location>
        <begin position="624"/>
        <end position="634"/>
    </location>
</feature>
<gene>
    <name evidence="10" type="ORF">HK105_204073</name>
</gene>
<keyword evidence="6" id="KW-0597">Phosphoprotein</keyword>
<feature type="compositionally biased region" description="Basic and acidic residues" evidence="9">
    <location>
        <begin position="134"/>
        <end position="147"/>
    </location>
</feature>
<evidence type="ECO:0000313" key="10">
    <source>
        <dbReference type="EMBL" id="KAL2916317.1"/>
    </source>
</evidence>
<feature type="region of interest" description="Disordered" evidence="9">
    <location>
        <begin position="524"/>
        <end position="648"/>
    </location>
</feature>
<feature type="region of interest" description="Disordered" evidence="9">
    <location>
        <begin position="315"/>
        <end position="477"/>
    </location>
</feature>
<dbReference type="InterPro" id="IPR040309">
    <property type="entry name" value="Naf1"/>
</dbReference>
<dbReference type="EMBL" id="JADGIZ020000017">
    <property type="protein sequence ID" value="KAL2916317.1"/>
    <property type="molecule type" value="Genomic_DNA"/>
</dbReference>
<evidence type="ECO:0000256" key="3">
    <source>
        <dbReference type="ARBA" id="ARBA00021438"/>
    </source>
</evidence>
<feature type="compositionally biased region" description="Low complexity" evidence="9">
    <location>
        <begin position="573"/>
        <end position="588"/>
    </location>
</feature>
<comment type="caution">
    <text evidence="10">The sequence shown here is derived from an EMBL/GenBank/DDBJ whole genome shotgun (WGS) entry which is preliminary data.</text>
</comment>
<evidence type="ECO:0000256" key="2">
    <source>
        <dbReference type="ARBA" id="ARBA00009801"/>
    </source>
</evidence>
<sequence>MSDERPALAFELRTEGDPAALAASYMKHTDTLESDGEISESGDVPHAAAAASAASAVAPVVAEAVAAQAGAEDGGGEAAQMDAAGSDNELPVQDDSVHMHAEAESPDAEVASNVSFCDTSSDSSSSSDEDDGESGAKARPARERPVVADDEDEEIGEADMRTKNEIAKLPPVEPLSIEVPAGAVVSQIGAVSGVVDTLVIVKAMIGGEIEVLDQDSILLLEDRTPLGRVFDTFGPVSVPFYSVRFNSASEIKEKQIAVGMPVFFTKDLVKFVFTQPLRRIKGSDASNLYDEEVAEDQMEFSDDEQEAAFRRELKEKRKRKAGGQADRNRSGSDDDEGDEDGRSRGGRSIRGRGADRGRGGGGGRGSRGDGRPHQPHDHAARRPAHHHDPRHMHPPAAGPVYGQHHHPHHIPLQPPLPHQPPPSAQHPPTTPPGHHHSYQQPMQPINPFGQVAPFPPAPFPPAPMRPGSFGQPPFAPAPYAQPLFGQIPSAAAHNTANAPNMAAMLHQLQQAAQIQLLQQQQQSQQQQQRILGHPAASPRASQTPPRAHALAPHSMPPQQGSPAGHLPQRAHMPQAQQQQQQQQSAPASGQIPFHLLPNPFEMDLQAAERQKMQRAQTQPPAQPPASSLLAALQQRNPGLSGTQPPSES</sequence>
<evidence type="ECO:0000256" key="7">
    <source>
        <dbReference type="ARBA" id="ARBA00022884"/>
    </source>
</evidence>
<keyword evidence="8" id="KW-0539">Nucleus</keyword>
<evidence type="ECO:0000256" key="8">
    <source>
        <dbReference type="ARBA" id="ARBA00023242"/>
    </source>
</evidence>
<dbReference type="InterPro" id="IPR007504">
    <property type="entry name" value="H/ACA_rnp_Gar1/Naf1"/>
</dbReference>
<keyword evidence="5" id="KW-0698">rRNA processing</keyword>
<organism evidence="10 11">
    <name type="scientific">Polyrhizophydium stewartii</name>
    <dbReference type="NCBI Taxonomy" id="2732419"/>
    <lineage>
        <taxon>Eukaryota</taxon>
        <taxon>Fungi</taxon>
        <taxon>Fungi incertae sedis</taxon>
        <taxon>Chytridiomycota</taxon>
        <taxon>Chytridiomycota incertae sedis</taxon>
        <taxon>Chytridiomycetes</taxon>
        <taxon>Rhizophydiales</taxon>
        <taxon>Rhizophydiales incertae sedis</taxon>
        <taxon>Polyrhizophydium</taxon>
    </lineage>
</organism>
<dbReference type="InterPro" id="IPR038664">
    <property type="entry name" value="Gar1/Naf1_Cbf5-bd_sf"/>
</dbReference>
<evidence type="ECO:0000256" key="9">
    <source>
        <dbReference type="SAM" id="MobiDB-lite"/>
    </source>
</evidence>
<comment type="subcellular location">
    <subcellularLocation>
        <location evidence="1">Nucleus</location>
    </subcellularLocation>
</comment>
<dbReference type="PANTHER" id="PTHR31633">
    <property type="entry name" value="H/ACA RIBONUCLEOPROTEIN COMPLEX NON-CORE SUBUNIT NAF1"/>
    <property type="match status" value="1"/>
</dbReference>
<keyword evidence="4" id="KW-0690">Ribosome biogenesis</keyword>
<dbReference type="Pfam" id="PF04410">
    <property type="entry name" value="Gar1"/>
    <property type="match status" value="1"/>
</dbReference>
<protein>
    <recommendedName>
        <fullName evidence="3">H/ACA ribonucleoprotein complex non-core subunit NAF1</fullName>
    </recommendedName>
</protein>
<evidence type="ECO:0000256" key="5">
    <source>
        <dbReference type="ARBA" id="ARBA00022552"/>
    </source>
</evidence>
<accession>A0ABR4N9Y4</accession>
<reference evidence="10 11" key="1">
    <citation type="submission" date="2023-09" db="EMBL/GenBank/DDBJ databases">
        <title>Pangenome analysis of Batrachochytrium dendrobatidis and related Chytrids.</title>
        <authorList>
            <person name="Yacoub M.N."/>
            <person name="Stajich J.E."/>
            <person name="James T.Y."/>
        </authorList>
    </citation>
    <scope>NUCLEOTIDE SEQUENCE [LARGE SCALE GENOMIC DNA]</scope>
    <source>
        <strain evidence="10 11">JEL0888</strain>
    </source>
</reference>
<feature type="compositionally biased region" description="Basic residues" evidence="9">
    <location>
        <begin position="381"/>
        <end position="393"/>
    </location>
</feature>
<evidence type="ECO:0000256" key="1">
    <source>
        <dbReference type="ARBA" id="ARBA00004123"/>
    </source>
</evidence>
<keyword evidence="7" id="KW-0694">RNA-binding</keyword>
<dbReference type="Gene3D" id="2.40.10.230">
    <property type="entry name" value="Probable tRNA pseudouridine synthase domain"/>
    <property type="match status" value="1"/>
</dbReference>
<name>A0ABR4N9Y4_9FUNG</name>
<dbReference type="SUPFAM" id="SSF50447">
    <property type="entry name" value="Translation proteins"/>
    <property type="match status" value="1"/>
</dbReference>
<evidence type="ECO:0000256" key="6">
    <source>
        <dbReference type="ARBA" id="ARBA00022553"/>
    </source>
</evidence>